<feature type="domain" description="DUF4142" evidence="2">
    <location>
        <begin position="50"/>
        <end position="185"/>
    </location>
</feature>
<feature type="chain" id="PRO_5018300705" description="DUF4142 domain-containing protein" evidence="1">
    <location>
        <begin position="49"/>
        <end position="197"/>
    </location>
</feature>
<dbReference type="PANTHER" id="PTHR38593">
    <property type="entry name" value="BLR2558 PROTEIN"/>
    <property type="match status" value="1"/>
</dbReference>
<name>A0A3M5V7L3_PSESX</name>
<evidence type="ECO:0000259" key="2">
    <source>
        <dbReference type="Pfam" id="PF13628"/>
    </source>
</evidence>
<keyword evidence="1" id="KW-0732">Signal</keyword>
<protein>
    <recommendedName>
        <fullName evidence="2">DUF4142 domain-containing protein</fullName>
    </recommendedName>
</protein>
<dbReference type="EMBL" id="RBUA01000920">
    <property type="protein sequence ID" value="RMU53497.1"/>
    <property type="molecule type" value="Genomic_DNA"/>
</dbReference>
<dbReference type="Pfam" id="PF13628">
    <property type="entry name" value="DUF4142"/>
    <property type="match status" value="1"/>
</dbReference>
<feature type="signal peptide" evidence="1">
    <location>
        <begin position="1"/>
        <end position="48"/>
    </location>
</feature>
<dbReference type="PANTHER" id="PTHR38593:SF1">
    <property type="entry name" value="BLR2558 PROTEIN"/>
    <property type="match status" value="1"/>
</dbReference>
<evidence type="ECO:0000256" key="1">
    <source>
        <dbReference type="SAM" id="SignalP"/>
    </source>
</evidence>
<proteinExistence type="predicted"/>
<dbReference type="InterPro" id="IPR012347">
    <property type="entry name" value="Ferritin-like"/>
</dbReference>
<comment type="caution">
    <text evidence="3">The sequence shown here is derived from an EMBL/GenBank/DDBJ whole genome shotgun (WGS) entry which is preliminary data.</text>
</comment>
<sequence>MKIRIQGGLYAPAPIFALEEPIMSRMATRLRTASFAMLLGLGASSAFAQSPAEFIEQASAKGMADIETSRMAHAKTSSQEIKDYTIEVINERTLANQHLAAIAKKLDLPVAPREKIVDKAETLMPELKDGDSFDAAYTAQQVKENEDAIALFKKEGAASDVPEIKALVDETLPKLEERLQKARALASTYGKGHQGDG</sequence>
<evidence type="ECO:0000313" key="3">
    <source>
        <dbReference type="EMBL" id="RMU53497.1"/>
    </source>
</evidence>
<evidence type="ECO:0000313" key="4">
    <source>
        <dbReference type="Proteomes" id="UP000280395"/>
    </source>
</evidence>
<gene>
    <name evidence="3" type="ORF">ALP29_02117</name>
</gene>
<dbReference type="Proteomes" id="UP000280395">
    <property type="component" value="Unassembled WGS sequence"/>
</dbReference>
<accession>A0A3M5V7L3</accession>
<dbReference type="Gene3D" id="1.20.1260.10">
    <property type="match status" value="1"/>
</dbReference>
<organism evidence="3 4">
    <name type="scientific">Pseudomonas syringae pv. avii</name>
    <dbReference type="NCBI Taxonomy" id="663959"/>
    <lineage>
        <taxon>Bacteria</taxon>
        <taxon>Pseudomonadati</taxon>
        <taxon>Pseudomonadota</taxon>
        <taxon>Gammaproteobacteria</taxon>
        <taxon>Pseudomonadales</taxon>
        <taxon>Pseudomonadaceae</taxon>
        <taxon>Pseudomonas</taxon>
        <taxon>Pseudomonas syringae</taxon>
    </lineage>
</organism>
<dbReference type="InterPro" id="IPR025419">
    <property type="entry name" value="DUF4142"/>
</dbReference>
<dbReference type="AlphaFoldDB" id="A0A3M5V7L3"/>
<reference evidence="3 4" key="1">
    <citation type="submission" date="2018-08" db="EMBL/GenBank/DDBJ databases">
        <title>Recombination of ecologically and evolutionarily significant loci maintains genetic cohesion in the Pseudomonas syringae species complex.</title>
        <authorList>
            <person name="Dillon M."/>
            <person name="Thakur S."/>
            <person name="Almeida R.N.D."/>
            <person name="Weir B.S."/>
            <person name="Guttman D.S."/>
        </authorList>
    </citation>
    <scope>NUCLEOTIDE SEQUENCE [LARGE SCALE GENOMIC DNA]</scope>
    <source>
        <strain evidence="3 4">ICMP 14479</strain>
    </source>
</reference>